<sequence>MGKQLNALLGRSSNASKKLRTVANIAVSRIVILRNLHSVRCSQARSDVIQLLHQQPHQHHALVRVEQVIKEQNSLDALVMIEMCCHILKESTEIITNSRECPDEVKEAVSSLIFAASRTGEFPELQEIRRIFTSKYGKDFAYSAVELRNGCRVYPKLVEGLSTERASMETRQNQLKQIAKENGITLELSRNIDLQEESKDLKDIPMKDDYDEVAPAARDAIDSDGAVAAGDAFGSDDDGSNAMCGSDDEEIIENLNVYNVQKNAEMSEDKVFDAQVNGKTILHDTP</sequence>
<dbReference type="InterPro" id="IPR042277">
    <property type="entry name" value="IST1-like"/>
</dbReference>
<dbReference type="OrthoDB" id="29853at2759"/>
<reference evidence="2" key="2">
    <citation type="submission" date="2020-08" db="EMBL/GenBank/DDBJ databases">
        <title>Plant Genome Project.</title>
        <authorList>
            <person name="Zhang R.-G."/>
        </authorList>
    </citation>
    <scope>NUCLEOTIDE SEQUENCE</scope>
    <source>
        <strain evidence="2">Huo1</strain>
        <tissue evidence="2">Leaf</tissue>
    </source>
</reference>
<gene>
    <name evidence="2" type="ORF">SASPL_125120</name>
</gene>
<evidence type="ECO:0000313" key="3">
    <source>
        <dbReference type="Proteomes" id="UP000298416"/>
    </source>
</evidence>
<dbReference type="GO" id="GO:0015031">
    <property type="term" value="P:protein transport"/>
    <property type="evidence" value="ECO:0007669"/>
    <property type="project" value="InterPro"/>
</dbReference>
<proteinExistence type="inferred from homology"/>
<dbReference type="Proteomes" id="UP000298416">
    <property type="component" value="Unassembled WGS sequence"/>
</dbReference>
<organism evidence="2">
    <name type="scientific">Salvia splendens</name>
    <name type="common">Scarlet sage</name>
    <dbReference type="NCBI Taxonomy" id="180675"/>
    <lineage>
        <taxon>Eukaryota</taxon>
        <taxon>Viridiplantae</taxon>
        <taxon>Streptophyta</taxon>
        <taxon>Embryophyta</taxon>
        <taxon>Tracheophyta</taxon>
        <taxon>Spermatophyta</taxon>
        <taxon>Magnoliopsida</taxon>
        <taxon>eudicotyledons</taxon>
        <taxon>Gunneridae</taxon>
        <taxon>Pentapetalae</taxon>
        <taxon>asterids</taxon>
        <taxon>lamiids</taxon>
        <taxon>Lamiales</taxon>
        <taxon>Lamiaceae</taxon>
        <taxon>Nepetoideae</taxon>
        <taxon>Mentheae</taxon>
        <taxon>Salviinae</taxon>
        <taxon>Salvia</taxon>
        <taxon>Salvia subgen. Calosphace</taxon>
        <taxon>core Calosphace</taxon>
    </lineage>
</organism>
<dbReference type="EMBL" id="PNBA02000009">
    <property type="protein sequence ID" value="KAG6412441.1"/>
    <property type="molecule type" value="Genomic_DNA"/>
</dbReference>
<evidence type="ECO:0008006" key="4">
    <source>
        <dbReference type="Google" id="ProtNLM"/>
    </source>
</evidence>
<evidence type="ECO:0000256" key="1">
    <source>
        <dbReference type="ARBA" id="ARBA00005536"/>
    </source>
</evidence>
<dbReference type="FunFam" id="1.20.1260.60:FF:000002">
    <property type="entry name" value="Vacuolar protein sorting-associated protein IST1"/>
    <property type="match status" value="1"/>
</dbReference>
<name>A0A8X8XJC3_SALSN</name>
<keyword evidence="3" id="KW-1185">Reference proteome</keyword>
<dbReference type="PANTHER" id="PTHR12161">
    <property type="entry name" value="IST1 FAMILY MEMBER"/>
    <property type="match status" value="1"/>
</dbReference>
<dbReference type="Pfam" id="PF03398">
    <property type="entry name" value="Ist1"/>
    <property type="match status" value="1"/>
</dbReference>
<reference evidence="2" key="1">
    <citation type="submission" date="2018-01" db="EMBL/GenBank/DDBJ databases">
        <authorList>
            <person name="Mao J.F."/>
        </authorList>
    </citation>
    <scope>NUCLEOTIDE SEQUENCE</scope>
    <source>
        <strain evidence="2">Huo1</strain>
        <tissue evidence="2">Leaf</tissue>
    </source>
</reference>
<dbReference type="PANTHER" id="PTHR12161:SF16">
    <property type="entry name" value="REGULATOR OF VPS4 ACTIVITY IN THE MVB PATHWAY PROTEIN"/>
    <property type="match status" value="1"/>
</dbReference>
<dbReference type="AlphaFoldDB" id="A0A8X8XJC3"/>
<protein>
    <recommendedName>
        <fullName evidence="4">Regulator of Vps4 activity in the MVB pathway protein</fullName>
    </recommendedName>
</protein>
<evidence type="ECO:0000313" key="2">
    <source>
        <dbReference type="EMBL" id="KAG6412441.1"/>
    </source>
</evidence>
<accession>A0A8X8XJC3</accession>
<comment type="caution">
    <text evidence="2">The sequence shown here is derived from an EMBL/GenBank/DDBJ whole genome shotgun (WGS) entry which is preliminary data.</text>
</comment>
<dbReference type="InterPro" id="IPR005061">
    <property type="entry name" value="Ist1"/>
</dbReference>
<comment type="similarity">
    <text evidence="1">Belongs to the IST1 family.</text>
</comment>
<dbReference type="Gene3D" id="1.20.1260.60">
    <property type="entry name" value="Vacuolar protein sorting-associated protein Ist1"/>
    <property type="match status" value="1"/>
</dbReference>